<evidence type="ECO:0000256" key="1">
    <source>
        <dbReference type="SAM" id="Coils"/>
    </source>
</evidence>
<organism evidence="4 5">
    <name type="scientific">Herbaspirillum frisingense GSF30</name>
    <dbReference type="NCBI Taxonomy" id="864073"/>
    <lineage>
        <taxon>Bacteria</taxon>
        <taxon>Pseudomonadati</taxon>
        <taxon>Pseudomonadota</taxon>
        <taxon>Betaproteobacteria</taxon>
        <taxon>Burkholderiales</taxon>
        <taxon>Oxalobacteraceae</taxon>
        <taxon>Herbaspirillum</taxon>
    </lineage>
</organism>
<dbReference type="AlphaFoldDB" id="A0AAI9N1C3"/>
<keyword evidence="2" id="KW-0732">Signal</keyword>
<dbReference type="PANTHER" id="PTHR36505:SF1">
    <property type="entry name" value="BLR1072 PROTEIN"/>
    <property type="match status" value="1"/>
</dbReference>
<dbReference type="SUPFAM" id="SSF50346">
    <property type="entry name" value="PRC-barrel domain"/>
    <property type="match status" value="1"/>
</dbReference>
<dbReference type="Proteomes" id="UP000006772">
    <property type="component" value="Unassembled WGS sequence"/>
</dbReference>
<dbReference type="Pfam" id="PF05239">
    <property type="entry name" value="PRC"/>
    <property type="match status" value="1"/>
</dbReference>
<dbReference type="InterPro" id="IPR027275">
    <property type="entry name" value="PRC-brl_dom"/>
</dbReference>
<evidence type="ECO:0000313" key="4">
    <source>
        <dbReference type="EMBL" id="EOA02225.1"/>
    </source>
</evidence>
<feature type="coiled-coil region" evidence="1">
    <location>
        <begin position="141"/>
        <end position="197"/>
    </location>
</feature>
<keyword evidence="1" id="KW-0175">Coiled coil</keyword>
<evidence type="ECO:0000313" key="5">
    <source>
        <dbReference type="Proteomes" id="UP000006772"/>
    </source>
</evidence>
<dbReference type="PANTHER" id="PTHR36505">
    <property type="entry name" value="BLR1072 PROTEIN"/>
    <property type="match status" value="1"/>
</dbReference>
<comment type="caution">
    <text evidence="4">The sequence shown here is derived from an EMBL/GenBank/DDBJ whole genome shotgun (WGS) entry which is preliminary data.</text>
</comment>
<evidence type="ECO:0000259" key="3">
    <source>
        <dbReference type="Pfam" id="PF05239"/>
    </source>
</evidence>
<name>A0AAI9N1C3_9BURK</name>
<reference evidence="4 5" key="1">
    <citation type="journal article" date="2013" name="Front. Microbiol.">
        <title>The genome of the endophytic bacterium H. frisingense GSF30(T) identifies diverse strategies in the Herbaspirillum genus to interact with plants.</title>
        <authorList>
            <person name="Straub D."/>
            <person name="Rothballer M."/>
            <person name="Hartmann A."/>
            <person name="Ludewig U."/>
        </authorList>
    </citation>
    <scope>NUCLEOTIDE SEQUENCE [LARGE SCALE GENOMIC DNA]</scope>
    <source>
        <strain evidence="4 5">GSF30</strain>
    </source>
</reference>
<feature type="domain" description="PRC-barrel" evidence="3">
    <location>
        <begin position="52"/>
        <end position="115"/>
    </location>
</feature>
<feature type="signal peptide" evidence="2">
    <location>
        <begin position="1"/>
        <end position="24"/>
    </location>
</feature>
<accession>A0AAI9N1C3</accession>
<dbReference type="InterPro" id="IPR011033">
    <property type="entry name" value="PRC_barrel-like_sf"/>
</dbReference>
<sequence length="225" mass="24332">MKKINLVMELAVIAMMFTTGSISAQTAGSSTTLGVSIVESTQVALGWSVKKSILGKVVYTDTGKKIGKVEDLIIAKDRQVSYVIIGAGGFVGIGTHNVAIPVAQIEYQGDKLIMPGATRDLVKALPRFDYASSSSRRDEFIAKTEADLASARTEIAMLKNRTVSGTNEAKTEMEMRINASEKALKDTEDKLIELKNSKAGRWMEFEAGVKGANERLQRSLLKASV</sequence>
<dbReference type="RefSeq" id="WP_006465527.1">
    <property type="nucleotide sequence ID" value="NZ_AEEC02000059.1"/>
</dbReference>
<dbReference type="EMBL" id="AEEC02000059">
    <property type="protein sequence ID" value="EOA02225.1"/>
    <property type="molecule type" value="Genomic_DNA"/>
</dbReference>
<evidence type="ECO:0000256" key="2">
    <source>
        <dbReference type="SAM" id="SignalP"/>
    </source>
</evidence>
<dbReference type="Gene3D" id="2.30.30.240">
    <property type="entry name" value="PRC-barrel domain"/>
    <property type="match status" value="1"/>
</dbReference>
<protein>
    <submittedName>
        <fullName evidence="4">PRC-barrel domain-containing protein</fullName>
    </submittedName>
</protein>
<feature type="chain" id="PRO_5042535927" evidence="2">
    <location>
        <begin position="25"/>
        <end position="225"/>
    </location>
</feature>
<proteinExistence type="predicted"/>
<gene>
    <name evidence="4" type="ORF">HFRIS_023616</name>
</gene>